<accession>A0A5J4KZV6</accession>
<dbReference type="AlphaFoldDB" id="A0A5J4KZV6"/>
<sequence length="69" mass="7725">MQTTEKVRKQFILDPDKIRMVKKITHAATETEAINRALDMVIANAQIQKTLVAVKGKGKIEDTFGRVSV</sequence>
<name>A0A5J4KZV6_9ZZZZ</name>
<organism evidence="1">
    <name type="scientific">hot springs metagenome</name>
    <dbReference type="NCBI Taxonomy" id="433727"/>
    <lineage>
        <taxon>unclassified sequences</taxon>
        <taxon>metagenomes</taxon>
        <taxon>ecological metagenomes</taxon>
    </lineage>
</organism>
<protein>
    <submittedName>
        <fullName evidence="1">Uncharacterized protein</fullName>
    </submittedName>
</protein>
<reference evidence="1" key="1">
    <citation type="submission" date="2019-10" db="EMBL/GenBank/DDBJ databases">
        <title>Metagenomic sequencing of thiosulfate-disproportionating enrichment culture.</title>
        <authorList>
            <person name="Umezawa K."/>
            <person name="Kojima H."/>
            <person name="Fukui M."/>
        </authorList>
    </citation>
    <scope>NUCLEOTIDE SEQUENCE</scope>
    <source>
        <strain evidence="1">45J</strain>
    </source>
</reference>
<proteinExistence type="predicted"/>
<dbReference type="EMBL" id="BLAB01000001">
    <property type="protein sequence ID" value="GER93013.1"/>
    <property type="molecule type" value="Genomic_DNA"/>
</dbReference>
<evidence type="ECO:0000313" key="1">
    <source>
        <dbReference type="EMBL" id="GER93013.1"/>
    </source>
</evidence>
<gene>
    <name evidence="1" type="ORF">A45J_0744</name>
</gene>
<comment type="caution">
    <text evidence="1">The sequence shown here is derived from an EMBL/GenBank/DDBJ whole genome shotgun (WGS) entry which is preliminary data.</text>
</comment>